<reference evidence="2" key="1">
    <citation type="journal article" date="2019" name="Int. J. Syst. Evol. Microbiol.">
        <title>The Global Catalogue of Microorganisms (GCM) 10K type strain sequencing project: providing services to taxonomists for standard genome sequencing and annotation.</title>
        <authorList>
            <consortium name="The Broad Institute Genomics Platform"/>
            <consortium name="The Broad Institute Genome Sequencing Center for Infectious Disease"/>
            <person name="Wu L."/>
            <person name="Ma J."/>
        </authorList>
    </citation>
    <scope>NUCLEOTIDE SEQUENCE [LARGE SCALE GENOMIC DNA]</scope>
    <source>
        <strain evidence="2">JCM 14234</strain>
    </source>
</reference>
<dbReference type="SUPFAM" id="SSF53254">
    <property type="entry name" value="Phosphoglycerate mutase-like"/>
    <property type="match status" value="1"/>
</dbReference>
<dbReference type="EMBL" id="BAAAVS010000021">
    <property type="protein sequence ID" value="GAA3034102.1"/>
    <property type="molecule type" value="Genomic_DNA"/>
</dbReference>
<organism evidence="1 2">
    <name type="scientific">Gordonia defluvii</name>
    <dbReference type="NCBI Taxonomy" id="283718"/>
    <lineage>
        <taxon>Bacteria</taxon>
        <taxon>Bacillati</taxon>
        <taxon>Actinomycetota</taxon>
        <taxon>Actinomycetes</taxon>
        <taxon>Mycobacteriales</taxon>
        <taxon>Gordoniaceae</taxon>
        <taxon>Gordonia</taxon>
    </lineage>
</organism>
<keyword evidence="2" id="KW-1185">Reference proteome</keyword>
<evidence type="ECO:0000313" key="2">
    <source>
        <dbReference type="Proteomes" id="UP001501035"/>
    </source>
</evidence>
<dbReference type="PANTHER" id="PTHR48100">
    <property type="entry name" value="BROAD-SPECIFICITY PHOSPHATASE YOR283W-RELATED"/>
    <property type="match status" value="1"/>
</dbReference>
<protein>
    <recommendedName>
        <fullName evidence="3">Histidine phosphatase family protein</fullName>
    </recommendedName>
</protein>
<name>A0ABP6L9E7_9ACTN</name>
<dbReference type="InterPro" id="IPR050275">
    <property type="entry name" value="PGM_Phosphatase"/>
</dbReference>
<dbReference type="Proteomes" id="UP001501035">
    <property type="component" value="Unassembled WGS sequence"/>
</dbReference>
<evidence type="ECO:0008006" key="3">
    <source>
        <dbReference type="Google" id="ProtNLM"/>
    </source>
</evidence>
<sequence>MLLRHGQTALSVDRRYSGRDDVALTEIGIDQAARAAGRLANWPIAAIVTSPLRRARQSAAPLAAATGLPVTVDEGLIETDFGQWEGLTFTEASQRDPELHRAWLRDATVEPPGGESFAAAERRIADARAAIVADHPGQVVVLVTHVTPIKSMLRVAMHVGPELLYGLHLDLASVSVVEFFGDGGSVGRLVNDTSHLRSYPLA</sequence>
<gene>
    <name evidence="1" type="ORF">GCM10010528_13770</name>
</gene>
<accession>A0ABP6L9E7</accession>
<dbReference type="SMART" id="SM00855">
    <property type="entry name" value="PGAM"/>
    <property type="match status" value="1"/>
</dbReference>
<dbReference type="InterPro" id="IPR029033">
    <property type="entry name" value="His_PPase_superfam"/>
</dbReference>
<evidence type="ECO:0000313" key="1">
    <source>
        <dbReference type="EMBL" id="GAA3034102.1"/>
    </source>
</evidence>
<dbReference type="PANTHER" id="PTHR48100:SF62">
    <property type="entry name" value="GLUCOSYL-3-PHOSPHOGLYCERATE PHOSPHATASE"/>
    <property type="match status" value="1"/>
</dbReference>
<dbReference type="Pfam" id="PF00300">
    <property type="entry name" value="His_Phos_1"/>
    <property type="match status" value="1"/>
</dbReference>
<dbReference type="InterPro" id="IPR013078">
    <property type="entry name" value="His_Pase_superF_clade-1"/>
</dbReference>
<dbReference type="CDD" id="cd07067">
    <property type="entry name" value="HP_PGM_like"/>
    <property type="match status" value="1"/>
</dbReference>
<comment type="caution">
    <text evidence="1">The sequence shown here is derived from an EMBL/GenBank/DDBJ whole genome shotgun (WGS) entry which is preliminary data.</text>
</comment>
<proteinExistence type="predicted"/>
<dbReference type="Gene3D" id="3.40.50.1240">
    <property type="entry name" value="Phosphoglycerate mutase-like"/>
    <property type="match status" value="1"/>
</dbReference>